<dbReference type="EnsemblBacteria" id="AAQ00334">
    <property type="protein sequence ID" value="AAQ00334"/>
    <property type="gene ID" value="Pro_1290"/>
</dbReference>
<protein>
    <submittedName>
        <fullName evidence="1">Uncharacterized protein</fullName>
    </submittedName>
</protein>
<accession>Q7VB11</accession>
<dbReference type="PATRIC" id="fig|167539.5.peg.1353"/>
<keyword evidence="2" id="KW-1185">Reference proteome</keyword>
<dbReference type="EMBL" id="AE017126">
    <property type="protein sequence ID" value="AAQ00334.1"/>
    <property type="molecule type" value="Genomic_DNA"/>
</dbReference>
<dbReference type="OrthoDB" id="539844at2"/>
<name>Q7VB11_PROMA</name>
<organism evidence="1 2">
    <name type="scientific">Prochlorococcus marinus (strain SARG / CCMP1375 / SS120)</name>
    <dbReference type="NCBI Taxonomy" id="167539"/>
    <lineage>
        <taxon>Bacteria</taxon>
        <taxon>Bacillati</taxon>
        <taxon>Cyanobacteriota</taxon>
        <taxon>Cyanophyceae</taxon>
        <taxon>Synechococcales</taxon>
        <taxon>Prochlorococcaceae</taxon>
        <taxon>Prochlorococcus</taxon>
    </lineage>
</organism>
<dbReference type="AlphaFoldDB" id="Q7VB11"/>
<sequence length="320" mass="34466">MKSYLKGVLEDSKIVLVEYKKTVFFLINSTMKNFFKSKKFRTLFLSLSLLSGLLSPKAAKAEISWSETFGISDCKTAIEGGGTPADFSSATALGGGYVACYVTPSKYEITLYKIGICTSDPLSGSHLDTSSCTLTLDDSSGVLVDLGSLNQAISLPQASIRPDPATYTHMMIVMGNSFKLKGSYTTTNGTYHSQQEPGDAAKFVKDLAGGAQDFTHSMATNGFNFRTCTYNYQRTVSGVGVVRAVVADDDEKTVSSCTGNTRIVGVFNPDTDLVITEATNGLEVKFTITDSGMGIESNSSESYQPRWGWTGDFIPAFVTF</sequence>
<evidence type="ECO:0000313" key="1">
    <source>
        <dbReference type="EMBL" id="AAQ00334.1"/>
    </source>
</evidence>
<dbReference type="Proteomes" id="UP000001420">
    <property type="component" value="Chromosome"/>
</dbReference>
<dbReference type="HOGENOM" id="CLU_865620_0_0_3"/>
<dbReference type="KEGG" id="pma:Pro_1290"/>
<proteinExistence type="predicted"/>
<reference evidence="1 2" key="1">
    <citation type="journal article" date="2003" name="Proc. Natl. Acad. Sci. U.S.A.">
        <title>Genome sequence of the cyanobacterium Prochlorococcus marinus SS120, a nearly minimal oxyphototrophic genome.</title>
        <authorList>
            <person name="Dufresne A."/>
            <person name="Salanoubat M."/>
            <person name="Partensky F."/>
            <person name="Artiguenave F."/>
            <person name="Axmann I.M."/>
            <person name="Barbe V."/>
            <person name="Duprat S."/>
            <person name="Galperin M.Y."/>
            <person name="Koonin E.V."/>
            <person name="Le Gall F."/>
            <person name="Makarova K.S."/>
            <person name="Ostrowski M."/>
            <person name="Oztas S."/>
            <person name="Robert C."/>
            <person name="Rogozin I.B."/>
            <person name="Scanlan D.J."/>
            <person name="Tandeau de Marsac N."/>
            <person name="Weissenbach J."/>
            <person name="Wincker P."/>
            <person name="Wolf Y.I."/>
            <person name="Hess W.R."/>
        </authorList>
    </citation>
    <scope>NUCLEOTIDE SEQUENCE [LARGE SCALE GENOMIC DNA]</scope>
    <source>
        <strain evidence="2">SARG / CCMP1375 / SS120</strain>
    </source>
</reference>
<gene>
    <name evidence="1" type="ordered locus">Pro_1290</name>
</gene>
<evidence type="ECO:0000313" key="2">
    <source>
        <dbReference type="Proteomes" id="UP000001420"/>
    </source>
</evidence>
<dbReference type="STRING" id="167539.Pro_1290"/>